<dbReference type="AlphaFoldDB" id="A0A7Y7IWT8"/>
<name>A0A7Y7IWT8_9PROT</name>
<dbReference type="RefSeq" id="WP_176640469.1">
    <property type="nucleotide sequence ID" value="NZ_JABXXP010000254.1"/>
</dbReference>
<comment type="caution">
    <text evidence="2">The sequence shown here is derived from an EMBL/GenBank/DDBJ whole genome shotgun (WGS) entry which is preliminary data.</text>
</comment>
<feature type="non-terminal residue" evidence="2">
    <location>
        <position position="62"/>
    </location>
</feature>
<gene>
    <name evidence="2" type="ORF">HUK84_11810</name>
</gene>
<feature type="region of interest" description="Disordered" evidence="1">
    <location>
        <begin position="1"/>
        <end position="32"/>
    </location>
</feature>
<proteinExistence type="predicted"/>
<feature type="compositionally biased region" description="Gly residues" evidence="1">
    <location>
        <begin position="13"/>
        <end position="26"/>
    </location>
</feature>
<evidence type="ECO:0000313" key="2">
    <source>
        <dbReference type="EMBL" id="NVN11794.1"/>
    </source>
</evidence>
<protein>
    <submittedName>
        <fullName evidence="2">Uncharacterized protein</fullName>
    </submittedName>
</protein>
<sequence length="62" mass="6692">MDQPTPQQPAGTAGFGAGRTGPGGEPTRGRFPLLDRVSYPADLRNLSIEQLRQLAEELRAET</sequence>
<dbReference type="EMBL" id="JABXXP010000254">
    <property type="protein sequence ID" value="NVN11794.1"/>
    <property type="molecule type" value="Genomic_DNA"/>
</dbReference>
<evidence type="ECO:0000256" key="1">
    <source>
        <dbReference type="SAM" id="MobiDB-lite"/>
    </source>
</evidence>
<organism evidence="2 3">
    <name type="scientific">Nguyenibacter vanlangensis</name>
    <dbReference type="NCBI Taxonomy" id="1216886"/>
    <lineage>
        <taxon>Bacteria</taxon>
        <taxon>Pseudomonadati</taxon>
        <taxon>Pseudomonadota</taxon>
        <taxon>Alphaproteobacteria</taxon>
        <taxon>Acetobacterales</taxon>
        <taxon>Acetobacteraceae</taxon>
        <taxon>Nguyenibacter</taxon>
    </lineage>
</organism>
<dbReference type="Proteomes" id="UP000534870">
    <property type="component" value="Unassembled WGS sequence"/>
</dbReference>
<accession>A0A7Y7IWT8</accession>
<evidence type="ECO:0000313" key="3">
    <source>
        <dbReference type="Proteomes" id="UP000534870"/>
    </source>
</evidence>
<reference evidence="2 3" key="1">
    <citation type="submission" date="2020-06" db="EMBL/GenBank/DDBJ databases">
        <title>Description of novel acetic acid bacteria.</title>
        <authorList>
            <person name="Sombolestani A."/>
        </authorList>
    </citation>
    <scope>NUCLEOTIDE SEQUENCE [LARGE SCALE GENOMIC DNA]</scope>
    <source>
        <strain evidence="2 3">LMG 31431</strain>
    </source>
</reference>